<evidence type="ECO:0000313" key="2">
    <source>
        <dbReference type="EMBL" id="MBP2185441.1"/>
    </source>
</evidence>
<dbReference type="Proteomes" id="UP000741013">
    <property type="component" value="Unassembled WGS sequence"/>
</dbReference>
<protein>
    <recommendedName>
        <fullName evidence="4">Secreted protein</fullName>
    </recommendedName>
</protein>
<feature type="signal peptide" evidence="1">
    <location>
        <begin position="1"/>
        <end position="18"/>
    </location>
</feature>
<accession>A0ABS4Q3R3</accession>
<gene>
    <name evidence="2" type="ORF">JOM49_006967</name>
</gene>
<evidence type="ECO:0000313" key="3">
    <source>
        <dbReference type="Proteomes" id="UP000741013"/>
    </source>
</evidence>
<name>A0ABS4Q3R3_9PSEU</name>
<reference evidence="2 3" key="1">
    <citation type="submission" date="2021-03" db="EMBL/GenBank/DDBJ databases">
        <title>Sequencing the genomes of 1000 actinobacteria strains.</title>
        <authorList>
            <person name="Klenk H.-P."/>
        </authorList>
    </citation>
    <scope>NUCLEOTIDE SEQUENCE [LARGE SCALE GENOMIC DNA]</scope>
    <source>
        <strain evidence="2 3">DSM 45510</strain>
    </source>
</reference>
<evidence type="ECO:0008006" key="4">
    <source>
        <dbReference type="Google" id="ProtNLM"/>
    </source>
</evidence>
<sequence>MRKSLFALAMLPAVGALAALGAGTASATTVTTTGSAQSSIQAMANCDPIWRLSDRAGGTCHDIAFRVGVRCKSTRGDWQVFFSVWTQPNNPATAFCPPAWESVSADYDLPE</sequence>
<dbReference type="RefSeq" id="WP_209668330.1">
    <property type="nucleotide sequence ID" value="NZ_JAGGMS010000001.1"/>
</dbReference>
<comment type="caution">
    <text evidence="2">The sequence shown here is derived from an EMBL/GenBank/DDBJ whole genome shotgun (WGS) entry which is preliminary data.</text>
</comment>
<keyword evidence="1" id="KW-0732">Signal</keyword>
<dbReference type="EMBL" id="JAGGMS010000001">
    <property type="protein sequence ID" value="MBP2185441.1"/>
    <property type="molecule type" value="Genomic_DNA"/>
</dbReference>
<proteinExistence type="predicted"/>
<organism evidence="2 3">
    <name type="scientific">Amycolatopsis magusensis</name>
    <dbReference type="NCBI Taxonomy" id="882444"/>
    <lineage>
        <taxon>Bacteria</taxon>
        <taxon>Bacillati</taxon>
        <taxon>Actinomycetota</taxon>
        <taxon>Actinomycetes</taxon>
        <taxon>Pseudonocardiales</taxon>
        <taxon>Pseudonocardiaceae</taxon>
        <taxon>Amycolatopsis</taxon>
    </lineage>
</organism>
<feature type="chain" id="PRO_5046385834" description="Secreted protein" evidence="1">
    <location>
        <begin position="19"/>
        <end position="111"/>
    </location>
</feature>
<evidence type="ECO:0000256" key="1">
    <source>
        <dbReference type="SAM" id="SignalP"/>
    </source>
</evidence>
<keyword evidence="3" id="KW-1185">Reference proteome</keyword>